<comment type="caution">
    <text evidence="6">The sequence shown here is derived from an EMBL/GenBank/DDBJ whole genome shotgun (WGS) entry which is preliminary data.</text>
</comment>
<dbReference type="PIRSF" id="PIRSF000390">
    <property type="entry name" value="PLP_StrS"/>
    <property type="match status" value="1"/>
</dbReference>
<dbReference type="InterPro" id="IPR015424">
    <property type="entry name" value="PyrdxlP-dep_Trfase"/>
</dbReference>
<dbReference type="GO" id="GO:0030170">
    <property type="term" value="F:pyridoxal phosphate binding"/>
    <property type="evidence" value="ECO:0007669"/>
    <property type="project" value="TreeGrafter"/>
</dbReference>
<evidence type="ECO:0000256" key="1">
    <source>
        <dbReference type="ARBA" id="ARBA00022898"/>
    </source>
</evidence>
<evidence type="ECO:0000256" key="5">
    <source>
        <dbReference type="RuleBase" id="RU004508"/>
    </source>
</evidence>
<dbReference type="Pfam" id="PF01041">
    <property type="entry name" value="DegT_DnrJ_EryC1"/>
    <property type="match status" value="1"/>
</dbReference>
<dbReference type="PANTHER" id="PTHR30244">
    <property type="entry name" value="TRANSAMINASE"/>
    <property type="match status" value="1"/>
</dbReference>
<dbReference type="InterPro" id="IPR015421">
    <property type="entry name" value="PyrdxlP-dep_Trfase_major"/>
</dbReference>
<proteinExistence type="inferred from homology"/>
<dbReference type="EMBL" id="JABFOR010000055">
    <property type="protein sequence ID" value="NOJ73714.1"/>
    <property type="molecule type" value="Genomic_DNA"/>
</dbReference>
<keyword evidence="1 4" id="KW-0663">Pyridoxal phosphate</keyword>
<dbReference type="Proteomes" id="UP000552038">
    <property type="component" value="Unassembled WGS sequence"/>
</dbReference>
<dbReference type="GO" id="GO:0008483">
    <property type="term" value="F:transaminase activity"/>
    <property type="evidence" value="ECO:0007669"/>
    <property type="project" value="UniProtKB-KW"/>
</dbReference>
<dbReference type="RefSeq" id="WP_171419467.1">
    <property type="nucleotide sequence ID" value="NZ_JABFOR010000055.1"/>
</dbReference>
<feature type="active site" description="Proton acceptor" evidence="3">
    <location>
        <position position="187"/>
    </location>
</feature>
<dbReference type="GO" id="GO:0000271">
    <property type="term" value="P:polysaccharide biosynthetic process"/>
    <property type="evidence" value="ECO:0007669"/>
    <property type="project" value="TreeGrafter"/>
</dbReference>
<dbReference type="AlphaFoldDB" id="A0AAP7A152"/>
<evidence type="ECO:0000313" key="6">
    <source>
        <dbReference type="EMBL" id="NOJ73714.1"/>
    </source>
</evidence>
<feature type="modified residue" description="N6-(pyridoxal phosphate)lysine" evidence="4">
    <location>
        <position position="187"/>
    </location>
</feature>
<reference evidence="6 7" key="1">
    <citation type="submission" date="2020-05" db="EMBL/GenBank/DDBJ databases">
        <title>Whole genome sequencing and identification of novel metabolites from Paenibacillus alvei strain JR949.</title>
        <authorList>
            <person name="Rajendhran J."/>
            <person name="Sree Pranav P."/>
            <person name="Mahalakshmi B."/>
            <person name="Karthikeyan R."/>
        </authorList>
    </citation>
    <scope>NUCLEOTIDE SEQUENCE [LARGE SCALE GENOMIC DNA]</scope>
    <source>
        <strain evidence="6 7">JR949</strain>
    </source>
</reference>
<protein>
    <submittedName>
        <fullName evidence="6">DegT/DnrJ/EryC1/StrS family aminotransferase</fullName>
    </submittedName>
</protein>
<dbReference type="CDD" id="cd00616">
    <property type="entry name" value="AHBA_syn"/>
    <property type="match status" value="1"/>
</dbReference>
<sequence length="374" mass="42274">MQKIESPIQVTKSFLPPFNEYAQEIERIWNSSWLTNNGQIHQEFEDNVRKYLGVQNVSLLVNGHLALETAIKSLGITGEIITTPFTFASTAHAISNAGLTPVFCDIDRTNYNLDVNKLESLITDKTTAIMPVHVFGNPCDIKKIDQIAKKHNLKVIYDAAHAFGVEIDDVGIGNFGDVTMFSLHATKVFHSIEGGILAYNNQKLKKDIDLFKNFGIEGPEKVKLVGINAKMNEFQAAMGLVNLRYIEGEIKKRKVIAEHYRGRLKEIGGIICLQDIEGVKHNYAYFPILVDEQIVGINRDTLHEKLKEFNIFTRKYFYPLCTDFDCYAHIDNKHLINAKIIAQQVMTLPIYSGLSVEIIDYICDAIKSIVSNYK</sequence>
<dbReference type="InterPro" id="IPR000653">
    <property type="entry name" value="DegT/StrS_aminotransferase"/>
</dbReference>
<comment type="similarity">
    <text evidence="2 5">Belongs to the DegT/DnrJ/EryC1 family.</text>
</comment>
<organism evidence="6 7">
    <name type="scientific">Paenibacillus alvei</name>
    <name type="common">Bacillus alvei</name>
    <dbReference type="NCBI Taxonomy" id="44250"/>
    <lineage>
        <taxon>Bacteria</taxon>
        <taxon>Bacillati</taxon>
        <taxon>Bacillota</taxon>
        <taxon>Bacilli</taxon>
        <taxon>Bacillales</taxon>
        <taxon>Paenibacillaceae</taxon>
        <taxon>Paenibacillus</taxon>
    </lineage>
</organism>
<evidence type="ECO:0000256" key="2">
    <source>
        <dbReference type="ARBA" id="ARBA00037999"/>
    </source>
</evidence>
<evidence type="ECO:0000313" key="7">
    <source>
        <dbReference type="Proteomes" id="UP000552038"/>
    </source>
</evidence>
<accession>A0AAP7A152</accession>
<keyword evidence="6" id="KW-0808">Transferase</keyword>
<name>A0AAP7A152_PAEAL</name>
<gene>
    <name evidence="6" type="ORF">HMI46_24690</name>
</gene>
<dbReference type="Gene3D" id="3.40.640.10">
    <property type="entry name" value="Type I PLP-dependent aspartate aminotransferase-like (Major domain)"/>
    <property type="match status" value="1"/>
</dbReference>
<evidence type="ECO:0000256" key="3">
    <source>
        <dbReference type="PIRSR" id="PIRSR000390-1"/>
    </source>
</evidence>
<evidence type="ECO:0000256" key="4">
    <source>
        <dbReference type="PIRSR" id="PIRSR000390-2"/>
    </source>
</evidence>
<dbReference type="SUPFAM" id="SSF53383">
    <property type="entry name" value="PLP-dependent transferases"/>
    <property type="match status" value="1"/>
</dbReference>
<keyword evidence="6" id="KW-0032">Aminotransferase</keyword>
<dbReference type="PANTHER" id="PTHR30244:SF9">
    <property type="entry name" value="PROTEIN RV3402C"/>
    <property type="match status" value="1"/>
</dbReference>